<evidence type="ECO:0000313" key="8">
    <source>
        <dbReference type="Proteomes" id="UP001303889"/>
    </source>
</evidence>
<dbReference type="GO" id="GO:0005634">
    <property type="term" value="C:nucleus"/>
    <property type="evidence" value="ECO:0007669"/>
    <property type="project" value="TreeGrafter"/>
</dbReference>
<evidence type="ECO:0000256" key="3">
    <source>
        <dbReference type="ARBA" id="ARBA00022741"/>
    </source>
</evidence>
<feature type="domain" description="Protein kinase" evidence="6">
    <location>
        <begin position="60"/>
        <end position="399"/>
    </location>
</feature>
<comment type="caution">
    <text evidence="7">The sequence shown here is derived from an EMBL/GenBank/DDBJ whole genome shotgun (WGS) entry which is preliminary data.</text>
</comment>
<sequence>MASSSHSQPIAAASQAPRVFPTREFQLINPSDKVEEEQLPFYKREDYYPMRMGEVVGEHYQVVAKLGYGATSTVWLGRDLRDGKYWTLKVHINTLKHNQERVVYRHLASIQDLGDHPGKQHVRELHDSFTLTSQHGDHEVFVMTPLGMSLRTLQEMQPNHVFQKLLVTSSLDQVLIGLDYLHHADVVHTDLHAANLLIAITDDAVLADVEEGEIREPAARKQDDDRFVYVSRYMLGGAGPLTVCDFGQARIGSGHTGPAMPLPYRAPEVILKMEWGSPVDMWAVGLLAWGLLEPNTLFDVYTTESPELNNACHLAAMTALLGPPPPEFLQRSEEASKYWSEDGTWKGPVPMPTDVSLESLVTSLEGEDKAVFLDLLSGLLCWLPEERLAAAQAYRHPWLRGGGAE</sequence>
<keyword evidence="5" id="KW-0067">ATP-binding</keyword>
<evidence type="ECO:0000259" key="6">
    <source>
        <dbReference type="PROSITE" id="PS50011"/>
    </source>
</evidence>
<gene>
    <name evidence="7" type="ORF">C8A05DRAFT_20230</name>
</gene>
<proteinExistence type="predicted"/>
<dbReference type="AlphaFoldDB" id="A0AAN6MBH3"/>
<keyword evidence="8" id="KW-1185">Reference proteome</keyword>
<protein>
    <recommendedName>
        <fullName evidence="6">Protein kinase domain-containing protein</fullName>
    </recommendedName>
</protein>
<dbReference type="InterPro" id="IPR011009">
    <property type="entry name" value="Kinase-like_dom_sf"/>
</dbReference>
<dbReference type="GO" id="GO:0043484">
    <property type="term" value="P:regulation of RNA splicing"/>
    <property type="evidence" value="ECO:0007669"/>
    <property type="project" value="TreeGrafter"/>
</dbReference>
<dbReference type="EMBL" id="MU856348">
    <property type="protein sequence ID" value="KAK3896903.1"/>
    <property type="molecule type" value="Genomic_DNA"/>
</dbReference>
<dbReference type="PANTHER" id="PTHR45646">
    <property type="entry name" value="SERINE/THREONINE-PROTEIN KINASE DOA-RELATED"/>
    <property type="match status" value="1"/>
</dbReference>
<evidence type="ECO:0000256" key="1">
    <source>
        <dbReference type="ARBA" id="ARBA00022527"/>
    </source>
</evidence>
<dbReference type="InterPro" id="IPR000719">
    <property type="entry name" value="Prot_kinase_dom"/>
</dbReference>
<reference evidence="7" key="1">
    <citation type="journal article" date="2023" name="Mol. Phylogenet. Evol.">
        <title>Genome-scale phylogeny and comparative genomics of the fungal order Sordariales.</title>
        <authorList>
            <person name="Hensen N."/>
            <person name="Bonometti L."/>
            <person name="Westerberg I."/>
            <person name="Brannstrom I.O."/>
            <person name="Guillou S."/>
            <person name="Cros-Aarteil S."/>
            <person name="Calhoun S."/>
            <person name="Haridas S."/>
            <person name="Kuo A."/>
            <person name="Mondo S."/>
            <person name="Pangilinan J."/>
            <person name="Riley R."/>
            <person name="LaButti K."/>
            <person name="Andreopoulos B."/>
            <person name="Lipzen A."/>
            <person name="Chen C."/>
            <person name="Yan M."/>
            <person name="Daum C."/>
            <person name="Ng V."/>
            <person name="Clum A."/>
            <person name="Steindorff A."/>
            <person name="Ohm R.A."/>
            <person name="Martin F."/>
            <person name="Silar P."/>
            <person name="Natvig D.O."/>
            <person name="Lalanne C."/>
            <person name="Gautier V."/>
            <person name="Ament-Velasquez S.L."/>
            <person name="Kruys A."/>
            <person name="Hutchinson M.I."/>
            <person name="Powell A.J."/>
            <person name="Barry K."/>
            <person name="Miller A.N."/>
            <person name="Grigoriev I.V."/>
            <person name="Debuchy R."/>
            <person name="Gladieux P."/>
            <person name="Hiltunen Thoren M."/>
            <person name="Johannesson H."/>
        </authorList>
    </citation>
    <scope>NUCLEOTIDE SEQUENCE</scope>
    <source>
        <strain evidence="7">CBS 103.79</strain>
    </source>
</reference>
<dbReference type="Proteomes" id="UP001303889">
    <property type="component" value="Unassembled WGS sequence"/>
</dbReference>
<keyword evidence="3" id="KW-0547">Nucleotide-binding</keyword>
<name>A0AAN6MBH3_9PEZI</name>
<accession>A0AAN6MBH3</accession>
<dbReference type="SMART" id="SM00220">
    <property type="entry name" value="S_TKc"/>
    <property type="match status" value="1"/>
</dbReference>
<evidence type="ECO:0000256" key="4">
    <source>
        <dbReference type="ARBA" id="ARBA00022777"/>
    </source>
</evidence>
<keyword evidence="2" id="KW-0808">Transferase</keyword>
<dbReference type="GO" id="GO:0005524">
    <property type="term" value="F:ATP binding"/>
    <property type="evidence" value="ECO:0007669"/>
    <property type="project" value="UniProtKB-KW"/>
</dbReference>
<dbReference type="PANTHER" id="PTHR45646:SF11">
    <property type="entry name" value="SERINE_THREONINE-PROTEIN KINASE DOA"/>
    <property type="match status" value="1"/>
</dbReference>
<keyword evidence="1" id="KW-0723">Serine/threonine-protein kinase</keyword>
<reference evidence="7" key="2">
    <citation type="submission" date="2023-05" db="EMBL/GenBank/DDBJ databases">
        <authorList>
            <consortium name="Lawrence Berkeley National Laboratory"/>
            <person name="Steindorff A."/>
            <person name="Hensen N."/>
            <person name="Bonometti L."/>
            <person name="Westerberg I."/>
            <person name="Brannstrom I.O."/>
            <person name="Guillou S."/>
            <person name="Cros-Aarteil S."/>
            <person name="Calhoun S."/>
            <person name="Haridas S."/>
            <person name="Kuo A."/>
            <person name="Mondo S."/>
            <person name="Pangilinan J."/>
            <person name="Riley R."/>
            <person name="Labutti K."/>
            <person name="Andreopoulos B."/>
            <person name="Lipzen A."/>
            <person name="Chen C."/>
            <person name="Yanf M."/>
            <person name="Daum C."/>
            <person name="Ng V."/>
            <person name="Clum A."/>
            <person name="Ohm R."/>
            <person name="Martin F."/>
            <person name="Silar P."/>
            <person name="Natvig D."/>
            <person name="Lalanne C."/>
            <person name="Gautier V."/>
            <person name="Ament-Velasquez S.L."/>
            <person name="Kruys A."/>
            <person name="Hutchinson M.I."/>
            <person name="Powell A.J."/>
            <person name="Barry K."/>
            <person name="Miller A.N."/>
            <person name="Grigoriev I.V."/>
            <person name="Debuchy R."/>
            <person name="Gladieux P."/>
            <person name="Thoren M.H."/>
            <person name="Johannesson H."/>
        </authorList>
    </citation>
    <scope>NUCLEOTIDE SEQUENCE</scope>
    <source>
        <strain evidence="7">CBS 103.79</strain>
    </source>
</reference>
<keyword evidence="4" id="KW-0418">Kinase</keyword>
<evidence type="ECO:0000313" key="7">
    <source>
        <dbReference type="EMBL" id="KAK3896903.1"/>
    </source>
</evidence>
<organism evidence="7 8">
    <name type="scientific">Staphylotrichum tortipilum</name>
    <dbReference type="NCBI Taxonomy" id="2831512"/>
    <lineage>
        <taxon>Eukaryota</taxon>
        <taxon>Fungi</taxon>
        <taxon>Dikarya</taxon>
        <taxon>Ascomycota</taxon>
        <taxon>Pezizomycotina</taxon>
        <taxon>Sordariomycetes</taxon>
        <taxon>Sordariomycetidae</taxon>
        <taxon>Sordariales</taxon>
        <taxon>Chaetomiaceae</taxon>
        <taxon>Staphylotrichum</taxon>
    </lineage>
</organism>
<dbReference type="SUPFAM" id="SSF56112">
    <property type="entry name" value="Protein kinase-like (PK-like)"/>
    <property type="match status" value="1"/>
</dbReference>
<evidence type="ECO:0000256" key="2">
    <source>
        <dbReference type="ARBA" id="ARBA00022679"/>
    </source>
</evidence>
<dbReference type="Pfam" id="PF00069">
    <property type="entry name" value="Pkinase"/>
    <property type="match status" value="1"/>
</dbReference>
<dbReference type="GO" id="GO:0004674">
    <property type="term" value="F:protein serine/threonine kinase activity"/>
    <property type="evidence" value="ECO:0007669"/>
    <property type="project" value="UniProtKB-KW"/>
</dbReference>
<evidence type="ECO:0000256" key="5">
    <source>
        <dbReference type="ARBA" id="ARBA00022840"/>
    </source>
</evidence>
<dbReference type="Gene3D" id="3.30.200.20">
    <property type="entry name" value="Phosphorylase Kinase, domain 1"/>
    <property type="match status" value="1"/>
</dbReference>
<dbReference type="Gene3D" id="1.10.510.10">
    <property type="entry name" value="Transferase(Phosphotransferase) domain 1"/>
    <property type="match status" value="1"/>
</dbReference>
<dbReference type="InterPro" id="IPR051175">
    <property type="entry name" value="CLK_kinases"/>
</dbReference>
<dbReference type="PROSITE" id="PS50011">
    <property type="entry name" value="PROTEIN_KINASE_DOM"/>
    <property type="match status" value="1"/>
</dbReference>